<dbReference type="Pfam" id="PF11181">
    <property type="entry name" value="YflT"/>
    <property type="match status" value="1"/>
</dbReference>
<sequence length="181" mass="18491">MEHEKKIIGVFHTEQEAVDAIEGLKRQGYNTEDISVIAKDKEDVSYVEDATGTKAPQGLATGATAGGVLGGMTGLLASVGALAIPAIGPILAAGPIVATLTGVAVGAGAGGLVGGLIGVGIPEDEAKRYGDYVNEGRILVMVDPKLEGRALVYDTFRSNNSLNASSYGDDYSTVAGPERTK</sequence>
<keyword evidence="3" id="KW-1185">Reference proteome</keyword>
<accession>A0A917FMC7</accession>
<organism evidence="2 3">
    <name type="scientific">Paenibacillus abyssi</name>
    <dbReference type="NCBI Taxonomy" id="1340531"/>
    <lineage>
        <taxon>Bacteria</taxon>
        <taxon>Bacillati</taxon>
        <taxon>Bacillota</taxon>
        <taxon>Bacilli</taxon>
        <taxon>Bacillales</taxon>
        <taxon>Paenibacillaceae</taxon>
        <taxon>Paenibacillus</taxon>
    </lineage>
</organism>
<reference evidence="2" key="1">
    <citation type="journal article" date="2014" name="Int. J. Syst. Evol. Microbiol.">
        <title>Complete genome sequence of Corynebacterium casei LMG S-19264T (=DSM 44701T), isolated from a smear-ripened cheese.</title>
        <authorList>
            <consortium name="US DOE Joint Genome Institute (JGI-PGF)"/>
            <person name="Walter F."/>
            <person name="Albersmeier A."/>
            <person name="Kalinowski J."/>
            <person name="Ruckert C."/>
        </authorList>
    </citation>
    <scope>NUCLEOTIDE SEQUENCE</scope>
    <source>
        <strain evidence="2">CGMCC 1.12987</strain>
    </source>
</reference>
<comment type="caution">
    <text evidence="2">The sequence shown here is derived from an EMBL/GenBank/DDBJ whole genome shotgun (WGS) entry which is preliminary data.</text>
</comment>
<dbReference type="InterPro" id="IPR025889">
    <property type="entry name" value="GSP17M-like_dom"/>
</dbReference>
<dbReference type="PANTHER" id="PTHR36109:SF2">
    <property type="entry name" value="MEMBRANE PROTEIN"/>
    <property type="match status" value="1"/>
</dbReference>
<gene>
    <name evidence="2" type="ORF">GCM10010916_07380</name>
</gene>
<dbReference type="PANTHER" id="PTHR36109">
    <property type="entry name" value="MEMBRANE PROTEIN-RELATED"/>
    <property type="match status" value="1"/>
</dbReference>
<dbReference type="Proteomes" id="UP000644756">
    <property type="component" value="Unassembled WGS sequence"/>
</dbReference>
<name>A0A917FMC7_9BACL</name>
<evidence type="ECO:0000313" key="3">
    <source>
        <dbReference type="Proteomes" id="UP000644756"/>
    </source>
</evidence>
<protein>
    <recommendedName>
        <fullName evidence="1">General stress protein 17M-like domain-containing protein</fullName>
    </recommendedName>
</protein>
<evidence type="ECO:0000259" key="1">
    <source>
        <dbReference type="Pfam" id="PF11181"/>
    </source>
</evidence>
<evidence type="ECO:0000313" key="2">
    <source>
        <dbReference type="EMBL" id="GGF92511.1"/>
    </source>
</evidence>
<dbReference type="InterPro" id="IPR052948">
    <property type="entry name" value="Low_temp-induced_all0457"/>
</dbReference>
<dbReference type="RefSeq" id="WP_188529120.1">
    <property type="nucleotide sequence ID" value="NZ_BMGR01000002.1"/>
</dbReference>
<feature type="domain" description="General stress protein 17M-like" evidence="1">
    <location>
        <begin position="7"/>
        <end position="76"/>
    </location>
</feature>
<dbReference type="EMBL" id="BMGR01000002">
    <property type="protein sequence ID" value="GGF92511.1"/>
    <property type="molecule type" value="Genomic_DNA"/>
</dbReference>
<proteinExistence type="predicted"/>
<dbReference type="AlphaFoldDB" id="A0A917FMC7"/>
<reference evidence="2" key="2">
    <citation type="submission" date="2020-09" db="EMBL/GenBank/DDBJ databases">
        <authorList>
            <person name="Sun Q."/>
            <person name="Zhou Y."/>
        </authorList>
    </citation>
    <scope>NUCLEOTIDE SEQUENCE</scope>
    <source>
        <strain evidence="2">CGMCC 1.12987</strain>
    </source>
</reference>